<evidence type="ECO:0000313" key="5">
    <source>
        <dbReference type="Proteomes" id="UP000295636"/>
    </source>
</evidence>
<dbReference type="OrthoDB" id="9803995at2"/>
<comment type="caution">
    <text evidence="4">The sequence shown here is derived from an EMBL/GenBank/DDBJ whole genome shotgun (WGS) entry which is preliminary data.</text>
</comment>
<dbReference type="Proteomes" id="UP000295636">
    <property type="component" value="Unassembled WGS sequence"/>
</dbReference>
<evidence type="ECO:0000256" key="2">
    <source>
        <dbReference type="PIRSR" id="PIRSR001359-2"/>
    </source>
</evidence>
<accession>A0A4R5KT48</accession>
<evidence type="ECO:0000256" key="1">
    <source>
        <dbReference type="PIRSR" id="PIRSR001359-1"/>
    </source>
</evidence>
<dbReference type="GO" id="GO:0005975">
    <property type="term" value="P:carbohydrate metabolic process"/>
    <property type="evidence" value="ECO:0007669"/>
    <property type="project" value="InterPro"/>
</dbReference>
<dbReference type="AlphaFoldDB" id="A0A4R5KT48"/>
<evidence type="ECO:0000256" key="3">
    <source>
        <dbReference type="PIRSR" id="PIRSR001359-3"/>
    </source>
</evidence>
<dbReference type="InterPro" id="IPR050246">
    <property type="entry name" value="Class_II_FBP_aldolase"/>
</dbReference>
<dbReference type="PANTHER" id="PTHR30304:SF0">
    <property type="entry name" value="D-TAGATOSE-1,6-BISPHOSPHATE ALDOLASE SUBUNIT GATY-RELATED"/>
    <property type="match status" value="1"/>
</dbReference>
<feature type="active site" description="Proton donor" evidence="1">
    <location>
        <position position="82"/>
    </location>
</feature>
<organism evidence="4 5">
    <name type="scientific">Paenibacillus piri</name>
    <dbReference type="NCBI Taxonomy" id="2547395"/>
    <lineage>
        <taxon>Bacteria</taxon>
        <taxon>Bacillati</taxon>
        <taxon>Bacillota</taxon>
        <taxon>Bacilli</taxon>
        <taxon>Bacillales</taxon>
        <taxon>Paenibacillaceae</taxon>
        <taxon>Paenibacillus</taxon>
    </lineage>
</organism>
<dbReference type="InterPro" id="IPR013785">
    <property type="entry name" value="Aldolase_TIM"/>
</dbReference>
<feature type="binding site" evidence="2">
    <location>
        <position position="181"/>
    </location>
    <ligand>
        <name>dihydroxyacetone phosphate</name>
        <dbReference type="ChEBI" id="CHEBI:57642"/>
    </ligand>
</feature>
<keyword evidence="5" id="KW-1185">Reference proteome</keyword>
<reference evidence="4 5" key="1">
    <citation type="submission" date="2019-03" db="EMBL/GenBank/DDBJ databases">
        <title>This is whole genome sequence of Paenibacillus sp MS74 strain.</title>
        <authorList>
            <person name="Trinh H.N."/>
        </authorList>
    </citation>
    <scope>NUCLEOTIDE SEQUENCE [LARGE SCALE GENOMIC DNA]</scope>
    <source>
        <strain evidence="4 5">MS74</strain>
    </source>
</reference>
<feature type="binding site" evidence="3">
    <location>
        <position position="104"/>
    </location>
    <ligand>
        <name>Zn(2+)</name>
        <dbReference type="ChEBI" id="CHEBI:29105"/>
        <label>2</label>
    </ligand>
</feature>
<dbReference type="CDD" id="cd00947">
    <property type="entry name" value="TBP_aldolase_IIB"/>
    <property type="match status" value="1"/>
</dbReference>
<dbReference type="GO" id="GO:0008270">
    <property type="term" value="F:zinc ion binding"/>
    <property type="evidence" value="ECO:0007669"/>
    <property type="project" value="InterPro"/>
</dbReference>
<dbReference type="NCBIfam" id="TIGR00167">
    <property type="entry name" value="cbbA"/>
    <property type="match status" value="1"/>
</dbReference>
<dbReference type="SUPFAM" id="SSF51569">
    <property type="entry name" value="Aldolase"/>
    <property type="match status" value="1"/>
</dbReference>
<comment type="cofactor">
    <cofactor evidence="3">
        <name>Zn(2+)</name>
        <dbReference type="ChEBI" id="CHEBI:29105"/>
    </cofactor>
    <text evidence="3">Binds 2 Zn(2+) ions per subunit. One is catalytic and the other provides a structural contribution.</text>
</comment>
<feature type="binding site" evidence="2">
    <location>
        <begin position="209"/>
        <end position="211"/>
    </location>
    <ligand>
        <name>dihydroxyacetone phosphate</name>
        <dbReference type="ChEBI" id="CHEBI:57642"/>
    </ligand>
</feature>
<keyword evidence="3" id="KW-0862">Zinc</keyword>
<dbReference type="RefSeq" id="WP_133227790.1">
    <property type="nucleotide sequence ID" value="NZ_SMRT01000004.1"/>
</dbReference>
<keyword evidence="3" id="KW-0479">Metal-binding</keyword>
<feature type="binding site" evidence="2">
    <location>
        <begin position="230"/>
        <end position="233"/>
    </location>
    <ligand>
        <name>dihydroxyacetone phosphate</name>
        <dbReference type="ChEBI" id="CHEBI:57642"/>
    </ligand>
</feature>
<dbReference type="Pfam" id="PF01116">
    <property type="entry name" value="F_bP_aldolase"/>
    <property type="match status" value="1"/>
</dbReference>
<name>A0A4R5KT48_9BACL</name>
<feature type="binding site" evidence="3">
    <location>
        <position position="208"/>
    </location>
    <ligand>
        <name>Zn(2+)</name>
        <dbReference type="ChEBI" id="CHEBI:29105"/>
        <label>1</label>
        <note>catalytic</note>
    </ligand>
</feature>
<feature type="binding site" evidence="3">
    <location>
        <position position="180"/>
    </location>
    <ligand>
        <name>Zn(2+)</name>
        <dbReference type="ChEBI" id="CHEBI:29105"/>
        <label>1</label>
        <note>catalytic</note>
    </ligand>
</feature>
<dbReference type="EMBL" id="SMRT01000004">
    <property type="protein sequence ID" value="TDF98060.1"/>
    <property type="molecule type" value="Genomic_DNA"/>
</dbReference>
<dbReference type="PIRSF" id="PIRSF001359">
    <property type="entry name" value="F_bP_aldolase_II"/>
    <property type="match status" value="1"/>
</dbReference>
<feature type="binding site" evidence="3">
    <location>
        <position position="134"/>
    </location>
    <ligand>
        <name>Zn(2+)</name>
        <dbReference type="ChEBI" id="CHEBI:29105"/>
        <label>2</label>
    </ligand>
</feature>
<dbReference type="GO" id="GO:0016832">
    <property type="term" value="F:aldehyde-lyase activity"/>
    <property type="evidence" value="ECO:0007669"/>
    <property type="project" value="InterPro"/>
</dbReference>
<sequence>MNRVTAKELLNDAISRKYAVGAFSAHNAEMVQGILEAAREEHSPVMIQIGQRAIRNSGFGALINAIRWYGAESDVPVIIHLDHGSSYEQAIQAIQSGCTSVMFDGSHYDLSTNISITRDVVRAAHAVGIAVEGELGKIPGVEDDLSVDEKDAYYTDPEQAFYFYKETQVDSLAAAIGSAHGLYKSMPKLDISRLREISGLTQIPVVLHGGSGIPDDQIRQAVENGVAKINVDTELRSAYTQGVREALQQFGESLDVFTYARIGADRMKQIVVDKIRLFGSKGKA</sequence>
<evidence type="ECO:0000313" key="4">
    <source>
        <dbReference type="EMBL" id="TDF98060.1"/>
    </source>
</evidence>
<protein>
    <submittedName>
        <fullName evidence="4">Class II fructose-bisphosphate aldolase</fullName>
    </submittedName>
</protein>
<gene>
    <name evidence="4" type="ORF">E1757_11155</name>
</gene>
<dbReference type="InterPro" id="IPR000771">
    <property type="entry name" value="FBA_II"/>
</dbReference>
<dbReference type="PANTHER" id="PTHR30304">
    <property type="entry name" value="D-TAGATOSE-1,6-BISPHOSPHATE ALDOLASE"/>
    <property type="match status" value="1"/>
</dbReference>
<proteinExistence type="predicted"/>
<dbReference type="Gene3D" id="3.20.20.70">
    <property type="entry name" value="Aldolase class I"/>
    <property type="match status" value="1"/>
</dbReference>
<feature type="binding site" evidence="3">
    <location>
        <position position="83"/>
    </location>
    <ligand>
        <name>Zn(2+)</name>
        <dbReference type="ChEBI" id="CHEBI:29105"/>
        <label>1</label>
        <note>catalytic</note>
    </ligand>
</feature>